<dbReference type="InterPro" id="IPR020904">
    <property type="entry name" value="Sc_DH/Rdtase_CS"/>
</dbReference>
<dbReference type="PROSITE" id="PS00061">
    <property type="entry name" value="ADH_SHORT"/>
    <property type="match status" value="1"/>
</dbReference>
<gene>
    <name evidence="5" type="ORF">NW762_014352</name>
</gene>
<evidence type="ECO:0000256" key="2">
    <source>
        <dbReference type="ARBA" id="ARBA00022857"/>
    </source>
</evidence>
<organism evidence="5 6">
    <name type="scientific">Fusarium torreyae</name>
    <dbReference type="NCBI Taxonomy" id="1237075"/>
    <lineage>
        <taxon>Eukaryota</taxon>
        <taxon>Fungi</taxon>
        <taxon>Dikarya</taxon>
        <taxon>Ascomycota</taxon>
        <taxon>Pezizomycotina</taxon>
        <taxon>Sordariomycetes</taxon>
        <taxon>Hypocreomycetidae</taxon>
        <taxon>Hypocreales</taxon>
        <taxon>Nectriaceae</taxon>
        <taxon>Fusarium</taxon>
    </lineage>
</organism>
<dbReference type="GO" id="GO:0000140">
    <property type="term" value="F:acylglycerone-phosphate reductase (NADP+) activity"/>
    <property type="evidence" value="ECO:0007669"/>
    <property type="project" value="TreeGrafter"/>
</dbReference>
<name>A0A9W8RLP7_9HYPO</name>
<dbReference type="Proteomes" id="UP001152049">
    <property type="component" value="Unassembled WGS sequence"/>
</dbReference>
<keyword evidence="6" id="KW-1185">Reference proteome</keyword>
<dbReference type="GO" id="GO:0006654">
    <property type="term" value="P:phosphatidic acid biosynthetic process"/>
    <property type="evidence" value="ECO:0007669"/>
    <property type="project" value="TreeGrafter"/>
</dbReference>
<dbReference type="Gene3D" id="3.40.50.720">
    <property type="entry name" value="NAD(P)-binding Rossmann-like Domain"/>
    <property type="match status" value="1"/>
</dbReference>
<sequence>MSQNRTILVTGCSDGSLGSSLAIALKDKGWRVFASARNLAKLSNVKAAGIECVQMDVGSDESISAAVEEVQQLTGGSLDALINNAGTGYSMPIIHVDIDKSHDLFELNVFSIIRVSRAFVPLLLKSDHDALLINNTSAAGLLGAGLPFQGAYAASKAAASSLTESLRLELGPFGIRVINMVTGGVKSTFHENSPHPELSKDSIYNLAKEDIESSMSGNEPGIKKPDATTWAKQVAGDLSQRKPPYMIFRGGSATTGRLATLFPIGTFDGTLKHLSGIDALENKLKEKASKAKSQ</sequence>
<dbReference type="GO" id="GO:0004806">
    <property type="term" value="F:triacylglycerol lipase activity"/>
    <property type="evidence" value="ECO:0007669"/>
    <property type="project" value="TreeGrafter"/>
</dbReference>
<dbReference type="AlphaFoldDB" id="A0A9W8RLP7"/>
<keyword evidence="2" id="KW-0521">NADP</keyword>
<evidence type="ECO:0000313" key="6">
    <source>
        <dbReference type="Proteomes" id="UP001152049"/>
    </source>
</evidence>
<protein>
    <submittedName>
        <fullName evidence="5">Uncharacterized protein</fullName>
    </submittedName>
</protein>
<proteinExistence type="inferred from homology"/>
<accession>A0A9W8RLP7</accession>
<dbReference type="Pfam" id="PF00106">
    <property type="entry name" value="adh_short"/>
    <property type="match status" value="1"/>
</dbReference>
<dbReference type="InterPro" id="IPR002347">
    <property type="entry name" value="SDR_fam"/>
</dbReference>
<dbReference type="PRINTS" id="PR00081">
    <property type="entry name" value="GDHRDH"/>
</dbReference>
<dbReference type="PANTHER" id="PTHR44169:SF3">
    <property type="entry name" value="SHORT-CHAIN DEHYDROGENASE SRDE"/>
    <property type="match status" value="1"/>
</dbReference>
<dbReference type="InterPro" id="IPR036291">
    <property type="entry name" value="NAD(P)-bd_dom_sf"/>
</dbReference>
<comment type="caution">
    <text evidence="5">The sequence shown here is derived from an EMBL/GenBank/DDBJ whole genome shotgun (WGS) entry which is preliminary data.</text>
</comment>
<dbReference type="SUPFAM" id="SSF51735">
    <property type="entry name" value="NAD(P)-binding Rossmann-fold domains"/>
    <property type="match status" value="1"/>
</dbReference>
<dbReference type="PRINTS" id="PR00080">
    <property type="entry name" value="SDRFAMILY"/>
</dbReference>
<evidence type="ECO:0000256" key="1">
    <source>
        <dbReference type="ARBA" id="ARBA00006484"/>
    </source>
</evidence>
<dbReference type="PANTHER" id="PTHR44169">
    <property type="entry name" value="NADPH-DEPENDENT 1-ACYLDIHYDROXYACETONE PHOSPHATE REDUCTASE"/>
    <property type="match status" value="1"/>
</dbReference>
<dbReference type="GO" id="GO:0019433">
    <property type="term" value="P:triglyceride catabolic process"/>
    <property type="evidence" value="ECO:0007669"/>
    <property type="project" value="TreeGrafter"/>
</dbReference>
<reference evidence="5" key="1">
    <citation type="submission" date="2022-09" db="EMBL/GenBank/DDBJ databases">
        <title>Fusarium specimens isolated from Avocado Roots.</title>
        <authorList>
            <person name="Stajich J."/>
            <person name="Roper C."/>
            <person name="Heimlech-Rivalta G."/>
        </authorList>
    </citation>
    <scope>NUCLEOTIDE SEQUENCE</scope>
    <source>
        <strain evidence="5">CF00136</strain>
    </source>
</reference>
<dbReference type="OrthoDB" id="2102561at2759"/>
<evidence type="ECO:0000256" key="3">
    <source>
        <dbReference type="ARBA" id="ARBA00023002"/>
    </source>
</evidence>
<dbReference type="EMBL" id="JAOQAZ010000049">
    <property type="protein sequence ID" value="KAJ4244775.1"/>
    <property type="molecule type" value="Genomic_DNA"/>
</dbReference>
<keyword evidence="3" id="KW-0560">Oxidoreductase</keyword>
<evidence type="ECO:0000313" key="5">
    <source>
        <dbReference type="EMBL" id="KAJ4244775.1"/>
    </source>
</evidence>
<comment type="similarity">
    <text evidence="1 4">Belongs to the short-chain dehydrogenases/reductases (SDR) family.</text>
</comment>
<dbReference type="GO" id="GO:0005783">
    <property type="term" value="C:endoplasmic reticulum"/>
    <property type="evidence" value="ECO:0007669"/>
    <property type="project" value="TreeGrafter"/>
</dbReference>
<dbReference type="GO" id="GO:0005811">
    <property type="term" value="C:lipid droplet"/>
    <property type="evidence" value="ECO:0007669"/>
    <property type="project" value="TreeGrafter"/>
</dbReference>
<evidence type="ECO:0000256" key="4">
    <source>
        <dbReference type="RuleBase" id="RU000363"/>
    </source>
</evidence>